<dbReference type="InterPro" id="IPR000850">
    <property type="entry name" value="Adenylat/UMP-CMP_kin"/>
</dbReference>
<keyword evidence="5" id="KW-0963">Cytoplasm</keyword>
<keyword evidence="5" id="KW-0862">Zinc</keyword>
<keyword evidence="3 5" id="KW-0547">Nucleotide-binding</keyword>
<evidence type="ECO:0000313" key="10">
    <source>
        <dbReference type="Proteomes" id="UP000000483"/>
    </source>
</evidence>
<feature type="binding site" evidence="5">
    <location>
        <position position="155"/>
    </location>
    <ligand>
        <name>Zn(2+)</name>
        <dbReference type="ChEBI" id="CHEBI:29105"/>
        <note>structural</note>
    </ligand>
</feature>
<dbReference type="InterPro" id="IPR006259">
    <property type="entry name" value="Adenyl_kin_sub"/>
</dbReference>
<dbReference type="eggNOG" id="COG0563">
    <property type="taxonomic scope" value="Bacteria"/>
</dbReference>
<dbReference type="NCBIfam" id="NF001380">
    <property type="entry name" value="PRK00279.1-2"/>
    <property type="match status" value="1"/>
</dbReference>
<keyword evidence="2 5" id="KW-0545">Nucleotide biosynthesis</keyword>
<dbReference type="NCBIfam" id="NF011100">
    <property type="entry name" value="PRK14527.1"/>
    <property type="match status" value="1"/>
</dbReference>
<dbReference type="Pfam" id="PF00406">
    <property type="entry name" value="ADK"/>
    <property type="match status" value="1"/>
</dbReference>
<dbReference type="NCBIfam" id="TIGR01351">
    <property type="entry name" value="adk"/>
    <property type="match status" value="1"/>
</dbReference>
<evidence type="ECO:0000256" key="5">
    <source>
        <dbReference type="HAMAP-Rule" id="MF_00235"/>
    </source>
</evidence>
<dbReference type="PRINTS" id="PR00094">
    <property type="entry name" value="ADENYLTKNASE"/>
</dbReference>
<evidence type="ECO:0000256" key="6">
    <source>
        <dbReference type="RuleBase" id="RU003330"/>
    </source>
</evidence>
<dbReference type="NCBIfam" id="NF011105">
    <property type="entry name" value="PRK14532.1"/>
    <property type="match status" value="1"/>
</dbReference>
<keyword evidence="5" id="KW-0479">Metal-binding</keyword>
<dbReference type="STRING" id="880072.Desac_1435"/>
<keyword evidence="1 5" id="KW-0808">Transferase</keyword>
<dbReference type="SUPFAM" id="SSF52540">
    <property type="entry name" value="P-loop containing nucleoside triphosphate hydrolases"/>
    <property type="match status" value="1"/>
</dbReference>
<comment type="subcellular location">
    <subcellularLocation>
        <location evidence="5 7">Cytoplasm</location>
    </subcellularLocation>
</comment>
<dbReference type="AlphaFoldDB" id="F2NJB8"/>
<comment type="similarity">
    <text evidence="5 6">Belongs to the adenylate kinase family.</text>
</comment>
<accession>F2NJB8</accession>
<dbReference type="PANTHER" id="PTHR23359">
    <property type="entry name" value="NUCLEOTIDE KINASE"/>
    <property type="match status" value="1"/>
</dbReference>
<dbReference type="InterPro" id="IPR033690">
    <property type="entry name" value="Adenylat_kinase_CS"/>
</dbReference>
<dbReference type="KEGG" id="dao:Desac_1435"/>
<evidence type="ECO:0000256" key="3">
    <source>
        <dbReference type="ARBA" id="ARBA00022741"/>
    </source>
</evidence>
<dbReference type="GO" id="GO:0005737">
    <property type="term" value="C:cytoplasm"/>
    <property type="evidence" value="ECO:0007669"/>
    <property type="project" value="UniProtKB-SubCell"/>
</dbReference>
<dbReference type="PROSITE" id="PS00113">
    <property type="entry name" value="ADENYLATE_KINASE"/>
    <property type="match status" value="1"/>
</dbReference>
<dbReference type="EMBL" id="CP002629">
    <property type="protein sequence ID" value="AEB09290.1"/>
    <property type="molecule type" value="Genomic_DNA"/>
</dbReference>
<proteinExistence type="inferred from homology"/>
<comment type="domain">
    <text evidence="5">Consists of three domains, a large central CORE domain and two small peripheral domains, NMPbind and LID, which undergo movements during catalysis. The LID domain closes over the site of phosphoryl transfer upon ATP binding. Assembling and dissambling the active center during each catalytic cycle provides an effective means to prevent ATP hydrolysis. Some bacteria have evolved a zinc-coordinating structure that stabilizes the LID domain.</text>
</comment>
<dbReference type="InterPro" id="IPR007862">
    <property type="entry name" value="Adenylate_kinase_lid-dom"/>
</dbReference>
<feature type="binding site" evidence="5">
    <location>
        <position position="92"/>
    </location>
    <ligand>
        <name>AMP</name>
        <dbReference type="ChEBI" id="CHEBI:456215"/>
    </ligand>
</feature>
<feature type="binding site" evidence="5">
    <location>
        <position position="31"/>
    </location>
    <ligand>
        <name>AMP</name>
        <dbReference type="ChEBI" id="CHEBI:456215"/>
    </ligand>
</feature>
<feature type="binding site" evidence="5">
    <location>
        <position position="162"/>
    </location>
    <ligand>
        <name>AMP</name>
        <dbReference type="ChEBI" id="CHEBI:456215"/>
    </ligand>
</feature>
<evidence type="ECO:0000313" key="9">
    <source>
        <dbReference type="EMBL" id="AEB09290.1"/>
    </source>
</evidence>
<reference evidence="9 10" key="1">
    <citation type="journal article" date="2011" name="Stand. Genomic Sci.">
        <title>Complete genome sequence of the acetate-degrading sulfate reducer Desulfobacca acetoxidans type strain (ASRB2).</title>
        <authorList>
            <person name="Goker M."/>
            <person name="Teshima H."/>
            <person name="Lapidus A."/>
            <person name="Nolan M."/>
            <person name="Lucas S."/>
            <person name="Hammon N."/>
            <person name="Deshpande S."/>
            <person name="Cheng J.F."/>
            <person name="Tapia R."/>
            <person name="Han C."/>
            <person name="Goodwin L."/>
            <person name="Pitluck S."/>
            <person name="Huntemann M."/>
            <person name="Liolios K."/>
            <person name="Ivanova N."/>
            <person name="Pagani I."/>
            <person name="Mavromatis K."/>
            <person name="Ovchinikova G."/>
            <person name="Pati A."/>
            <person name="Chen A."/>
            <person name="Palaniappan K."/>
            <person name="Land M."/>
            <person name="Hauser L."/>
            <person name="Brambilla E.M."/>
            <person name="Rohde M."/>
            <person name="Spring S."/>
            <person name="Detter J.C."/>
            <person name="Woyke T."/>
            <person name="Bristow J."/>
            <person name="Eisen J.A."/>
            <person name="Markowitz V."/>
            <person name="Hugenholtz P."/>
            <person name="Kyrpides N.C."/>
            <person name="Klenk H.P."/>
        </authorList>
    </citation>
    <scope>NUCLEOTIDE SEQUENCE [LARGE SCALE GENOMIC DNA]</scope>
    <source>
        <strain evidence="10">ATCC 700848 / DSM 11109 / ASRB2</strain>
    </source>
</reference>
<evidence type="ECO:0000256" key="7">
    <source>
        <dbReference type="RuleBase" id="RU003331"/>
    </source>
</evidence>
<dbReference type="UniPathway" id="UPA00588">
    <property type="reaction ID" value="UER00649"/>
</dbReference>
<dbReference type="GO" id="GO:0044209">
    <property type="term" value="P:AMP salvage"/>
    <property type="evidence" value="ECO:0007669"/>
    <property type="project" value="UniProtKB-UniRule"/>
</dbReference>
<feature type="binding site" evidence="5">
    <location>
        <position position="127"/>
    </location>
    <ligand>
        <name>ATP</name>
        <dbReference type="ChEBI" id="CHEBI:30616"/>
    </ligand>
</feature>
<dbReference type="FunFam" id="3.40.50.300:FF:000106">
    <property type="entry name" value="Adenylate kinase mitochondrial"/>
    <property type="match status" value="1"/>
</dbReference>
<dbReference type="OrthoDB" id="9805030at2"/>
<dbReference type="EC" id="2.7.4.3" evidence="5 7"/>
<keyword evidence="4 5" id="KW-0418">Kinase</keyword>
<keyword evidence="5 7" id="KW-0067">ATP-binding</keyword>
<gene>
    <name evidence="5" type="primary">adk</name>
    <name evidence="9" type="ordered locus">Desac_1435</name>
</gene>
<feature type="binding site" evidence="5">
    <location>
        <begin position="85"/>
        <end position="88"/>
    </location>
    <ligand>
        <name>AMP</name>
        <dbReference type="ChEBI" id="CHEBI:456215"/>
    </ligand>
</feature>
<dbReference type="HOGENOM" id="CLU_032354_1_2_7"/>
<feature type="region of interest" description="NMP" evidence="5">
    <location>
        <begin position="30"/>
        <end position="59"/>
    </location>
</feature>
<feature type="binding site" evidence="5">
    <location>
        <position position="201"/>
    </location>
    <ligand>
        <name>ATP</name>
        <dbReference type="ChEBI" id="CHEBI:30616"/>
    </ligand>
</feature>
<dbReference type="GO" id="GO:0008270">
    <property type="term" value="F:zinc ion binding"/>
    <property type="evidence" value="ECO:0007669"/>
    <property type="project" value="UniProtKB-UniRule"/>
</dbReference>
<dbReference type="CDD" id="cd01428">
    <property type="entry name" value="ADK"/>
    <property type="match status" value="1"/>
</dbReference>
<comment type="pathway">
    <text evidence="5">Purine metabolism; AMP biosynthesis via salvage pathway; AMP from ADP: step 1/1.</text>
</comment>
<keyword evidence="10" id="KW-1185">Reference proteome</keyword>
<comment type="subunit">
    <text evidence="5 7">Monomer.</text>
</comment>
<feature type="binding site" evidence="5">
    <location>
        <begin position="57"/>
        <end position="59"/>
    </location>
    <ligand>
        <name>AMP</name>
        <dbReference type="ChEBI" id="CHEBI:456215"/>
    </ligand>
</feature>
<dbReference type="InterPro" id="IPR027417">
    <property type="entry name" value="P-loop_NTPase"/>
</dbReference>
<dbReference type="NCBIfam" id="NF001381">
    <property type="entry name" value="PRK00279.1-3"/>
    <property type="match status" value="1"/>
</dbReference>
<name>F2NJB8_DESAR</name>
<evidence type="ECO:0000256" key="1">
    <source>
        <dbReference type="ARBA" id="ARBA00022679"/>
    </source>
</evidence>
<comment type="catalytic activity">
    <reaction evidence="5 7">
        <text>AMP + ATP = 2 ADP</text>
        <dbReference type="Rhea" id="RHEA:12973"/>
        <dbReference type="ChEBI" id="CHEBI:30616"/>
        <dbReference type="ChEBI" id="CHEBI:456215"/>
        <dbReference type="ChEBI" id="CHEBI:456216"/>
        <dbReference type="EC" id="2.7.4.3"/>
    </reaction>
</comment>
<evidence type="ECO:0000259" key="8">
    <source>
        <dbReference type="Pfam" id="PF05191"/>
    </source>
</evidence>
<feature type="binding site" evidence="5">
    <location>
        <position position="173"/>
    </location>
    <ligand>
        <name>AMP</name>
        <dbReference type="ChEBI" id="CHEBI:456215"/>
    </ligand>
</feature>
<reference evidence="10" key="2">
    <citation type="submission" date="2011-03" db="EMBL/GenBank/DDBJ databases">
        <title>The complete genome of Desulfobacca acetoxidans DSM 11109.</title>
        <authorList>
            <consortium name="US DOE Joint Genome Institute (JGI-PGF)"/>
            <person name="Lucas S."/>
            <person name="Copeland A."/>
            <person name="Lapidus A."/>
            <person name="Bruce D."/>
            <person name="Goodwin L."/>
            <person name="Pitluck S."/>
            <person name="Peters L."/>
            <person name="Kyrpides N."/>
            <person name="Mavromatis K."/>
            <person name="Ivanova N."/>
            <person name="Ovchinnikova G."/>
            <person name="Teshima H."/>
            <person name="Detter J.C."/>
            <person name="Han C."/>
            <person name="Land M."/>
            <person name="Hauser L."/>
            <person name="Markowitz V."/>
            <person name="Cheng J.-F."/>
            <person name="Hugenholtz P."/>
            <person name="Woyke T."/>
            <person name="Wu D."/>
            <person name="Spring S."/>
            <person name="Schueler E."/>
            <person name="Brambilla E."/>
            <person name="Klenk H.-P."/>
            <person name="Eisen J.A."/>
        </authorList>
    </citation>
    <scope>NUCLEOTIDE SEQUENCE [LARGE SCALE GENOMIC DNA]</scope>
    <source>
        <strain evidence="10">ATCC 700848 / DSM 11109 / ASRB2</strain>
    </source>
</reference>
<dbReference type="GO" id="GO:0005524">
    <property type="term" value="F:ATP binding"/>
    <property type="evidence" value="ECO:0007669"/>
    <property type="project" value="UniProtKB-UniRule"/>
</dbReference>
<dbReference type="GO" id="GO:0004017">
    <property type="term" value="F:AMP kinase activity"/>
    <property type="evidence" value="ECO:0007669"/>
    <property type="project" value="UniProtKB-UniRule"/>
</dbReference>
<feature type="binding site" evidence="5">
    <location>
        <position position="130"/>
    </location>
    <ligand>
        <name>Zn(2+)</name>
        <dbReference type="ChEBI" id="CHEBI:29105"/>
        <note>structural</note>
    </ligand>
</feature>
<feature type="binding site" evidence="5">
    <location>
        <position position="36"/>
    </location>
    <ligand>
        <name>AMP</name>
        <dbReference type="ChEBI" id="CHEBI:456215"/>
    </ligand>
</feature>
<comment type="function">
    <text evidence="5">Catalyzes the reversible transfer of the terminal phosphate group between ATP and AMP. Plays an important role in cellular energy homeostasis and in adenine nucleotide metabolism.</text>
</comment>
<feature type="binding site" evidence="5">
    <location>
        <position position="152"/>
    </location>
    <ligand>
        <name>Zn(2+)</name>
        <dbReference type="ChEBI" id="CHEBI:29105"/>
        <note>structural</note>
    </ligand>
</feature>
<feature type="binding site" evidence="5">
    <location>
        <position position="135"/>
    </location>
    <ligand>
        <name>Zn(2+)</name>
        <dbReference type="ChEBI" id="CHEBI:29105"/>
        <note>structural</note>
    </ligand>
</feature>
<dbReference type="Pfam" id="PF05191">
    <property type="entry name" value="ADK_lid"/>
    <property type="match status" value="1"/>
</dbReference>
<feature type="domain" description="Adenylate kinase active site lid" evidence="8">
    <location>
        <begin position="127"/>
        <end position="164"/>
    </location>
</feature>
<evidence type="ECO:0000256" key="2">
    <source>
        <dbReference type="ARBA" id="ARBA00022727"/>
    </source>
</evidence>
<protein>
    <recommendedName>
        <fullName evidence="5 7">Adenylate kinase</fullName>
        <shortName evidence="5">AK</shortName>
        <ecNumber evidence="5 7">2.7.4.3</ecNumber>
    </recommendedName>
    <alternativeName>
        <fullName evidence="5">ATP-AMP transphosphorylase</fullName>
    </alternativeName>
    <alternativeName>
        <fullName evidence="5">ATP:AMP phosphotransferase</fullName>
    </alternativeName>
    <alternativeName>
        <fullName evidence="5">Adenylate monophosphate kinase</fullName>
    </alternativeName>
</protein>
<comment type="caution">
    <text evidence="5">Lacks conserved residue(s) required for the propagation of feature annotation.</text>
</comment>
<evidence type="ECO:0000256" key="4">
    <source>
        <dbReference type="ARBA" id="ARBA00022777"/>
    </source>
</evidence>
<organism evidence="9 10">
    <name type="scientific">Desulfobacca acetoxidans (strain ATCC 700848 / DSM 11109 / ASRB2)</name>
    <dbReference type="NCBI Taxonomy" id="880072"/>
    <lineage>
        <taxon>Bacteria</taxon>
        <taxon>Pseudomonadati</taxon>
        <taxon>Thermodesulfobacteriota</taxon>
        <taxon>Desulfobaccia</taxon>
        <taxon>Desulfobaccales</taxon>
        <taxon>Desulfobaccaceae</taxon>
        <taxon>Desulfobacca</taxon>
    </lineage>
</organism>
<feature type="binding site" evidence="5">
    <location>
        <begin position="10"/>
        <end position="15"/>
    </location>
    <ligand>
        <name>ATP</name>
        <dbReference type="ChEBI" id="CHEBI:30616"/>
    </ligand>
</feature>
<dbReference type="HAMAP" id="MF_00235">
    <property type="entry name" value="Adenylate_kinase_Adk"/>
    <property type="match status" value="1"/>
</dbReference>
<sequence length="215" mass="23442">MNLILLGGPGAGKGTQAKLLIEKYKIPQISTGDILRAAVKEGTAMGKKAKEYMDAGKLVPDEVVIGIIEDRLKQSDAQKGFILDGFPRTVPQAEALDATLKKMGSKIDHVLSIEVDEEALVTRLTGRRTCKNADCGQMYHIKFTPPKKEGVCDKCGSPLYQRDDDNEATVRSRLTTYNQATKPLIDYYAKQGMLQTIKGVGGINDIFNKIVGILG</sequence>
<dbReference type="Proteomes" id="UP000000483">
    <property type="component" value="Chromosome"/>
</dbReference>
<dbReference type="RefSeq" id="WP_013706401.1">
    <property type="nucleotide sequence ID" value="NC_015388.1"/>
</dbReference>
<dbReference type="Gene3D" id="3.40.50.300">
    <property type="entry name" value="P-loop containing nucleotide triphosphate hydrolases"/>
    <property type="match status" value="1"/>
</dbReference>